<dbReference type="InterPro" id="IPR004087">
    <property type="entry name" value="KH_dom"/>
</dbReference>
<evidence type="ECO:0000256" key="2">
    <source>
        <dbReference type="ARBA" id="ARBA00022490"/>
    </source>
</evidence>
<keyword evidence="5 7" id="KW-0805">Transcription regulation</keyword>
<dbReference type="FunFam" id="3.30.300.20:FF:000005">
    <property type="entry name" value="Transcription termination/antitermination protein NusA"/>
    <property type="match status" value="1"/>
</dbReference>
<dbReference type="GO" id="GO:0003723">
    <property type="term" value="F:RNA binding"/>
    <property type="evidence" value="ECO:0007669"/>
    <property type="project" value="UniProtKB-UniRule"/>
</dbReference>
<dbReference type="SMART" id="SM00322">
    <property type="entry name" value="KH"/>
    <property type="match status" value="2"/>
</dbReference>
<dbReference type="SUPFAM" id="SSF54814">
    <property type="entry name" value="Prokaryotic type KH domain (KH-domain type II)"/>
    <property type="match status" value="2"/>
</dbReference>
<dbReference type="InterPro" id="IPR003029">
    <property type="entry name" value="S1_domain"/>
</dbReference>
<comment type="function">
    <text evidence="7">Participates in both transcription termination and antitermination.</text>
</comment>
<keyword evidence="4 7" id="KW-0694">RNA-binding</keyword>
<dbReference type="InterPro" id="IPR025249">
    <property type="entry name" value="TF_NusA_KH_1st"/>
</dbReference>
<dbReference type="EMBL" id="MGFH01000228">
    <property type="protein sequence ID" value="OGM01719.1"/>
    <property type="molecule type" value="Genomic_DNA"/>
</dbReference>
<dbReference type="InterPro" id="IPR015946">
    <property type="entry name" value="KH_dom-like_a/b"/>
</dbReference>
<evidence type="ECO:0000256" key="7">
    <source>
        <dbReference type="HAMAP-Rule" id="MF_00945"/>
    </source>
</evidence>
<evidence type="ECO:0000256" key="6">
    <source>
        <dbReference type="ARBA" id="ARBA00023163"/>
    </source>
</evidence>
<dbReference type="InterPro" id="IPR036555">
    <property type="entry name" value="NusA_N_sf"/>
</dbReference>
<evidence type="ECO:0000256" key="1">
    <source>
        <dbReference type="ARBA" id="ARBA00022472"/>
    </source>
</evidence>
<dbReference type="InterPro" id="IPR009019">
    <property type="entry name" value="KH_sf_prok-type"/>
</dbReference>
<dbReference type="STRING" id="1817813.A2008_10905"/>
<dbReference type="InterPro" id="IPR058582">
    <property type="entry name" value="KH_NusA_2nd"/>
</dbReference>
<keyword evidence="6 7" id="KW-0804">Transcription</keyword>
<sequence>MKPKEFFVAIKQIIDEKGIAKEIIYSAIEQALITAYRKKLGSSKDLKVVIDEDKNDIKVFWCRMVTEDGILQRNGITISEAQKIKPDAVINETLEVEIPPEDIGRIAAQTVKQVVMQKFKEAEREIQFEEYMKKKGILVTGNVQKIEKKKVLISLGKLEATLPEKEQIGREIFKVGNPVKVCIYDVRKDAKGLEIIVTRASHDFLEGLFKYYIPEINEGIVKIKASVREAGSRSKISVACSDKKIDPIGACVGLKGSRIKEIVSELMGEKIDIIRWDEDASIYCSNALSPAKVISVNPIEGGKGFLVVVPDTQLSLAIGKDGQNVRLAAQLTKYKIDIKSESQYKEHLNKLMDGNAAINQSRAEESAGETVENVETAENIENVENIETAENVENVETMTTENTETKNNSE</sequence>
<organism evidence="9 10">
    <name type="scientific">Candidatus Wallbacteria bacterium GWC2_49_35</name>
    <dbReference type="NCBI Taxonomy" id="1817813"/>
    <lineage>
        <taxon>Bacteria</taxon>
        <taxon>Candidatus Walliibacteriota</taxon>
    </lineage>
</organism>
<dbReference type="GO" id="GO:0003700">
    <property type="term" value="F:DNA-binding transcription factor activity"/>
    <property type="evidence" value="ECO:0007669"/>
    <property type="project" value="InterPro"/>
</dbReference>
<evidence type="ECO:0000313" key="9">
    <source>
        <dbReference type="EMBL" id="OGM01719.1"/>
    </source>
</evidence>
<comment type="caution">
    <text evidence="9">The sequence shown here is derived from an EMBL/GenBank/DDBJ whole genome shotgun (WGS) entry which is preliminary data.</text>
</comment>
<dbReference type="GO" id="GO:0031564">
    <property type="term" value="P:transcription antitermination"/>
    <property type="evidence" value="ECO:0007669"/>
    <property type="project" value="UniProtKB-UniRule"/>
</dbReference>
<dbReference type="Pfam" id="PF08529">
    <property type="entry name" value="NusA_N"/>
    <property type="match status" value="1"/>
</dbReference>
<dbReference type="NCBIfam" id="TIGR01953">
    <property type="entry name" value="NusA"/>
    <property type="match status" value="1"/>
</dbReference>
<dbReference type="PANTHER" id="PTHR22648:SF0">
    <property type="entry name" value="TRANSCRIPTION TERMINATION_ANTITERMINATION PROTEIN NUSA"/>
    <property type="match status" value="1"/>
</dbReference>
<dbReference type="SMART" id="SM00316">
    <property type="entry name" value="S1"/>
    <property type="match status" value="1"/>
</dbReference>
<dbReference type="PROSITE" id="PS50126">
    <property type="entry name" value="S1"/>
    <property type="match status" value="1"/>
</dbReference>
<dbReference type="GO" id="GO:0005829">
    <property type="term" value="C:cytosol"/>
    <property type="evidence" value="ECO:0007669"/>
    <property type="project" value="TreeGrafter"/>
</dbReference>
<dbReference type="Pfam" id="PF26594">
    <property type="entry name" value="KH_NusA_2nd"/>
    <property type="match status" value="1"/>
</dbReference>
<evidence type="ECO:0000256" key="3">
    <source>
        <dbReference type="ARBA" id="ARBA00022814"/>
    </source>
</evidence>
<dbReference type="Gene3D" id="2.40.50.140">
    <property type="entry name" value="Nucleic acid-binding proteins"/>
    <property type="match status" value="1"/>
</dbReference>
<gene>
    <name evidence="7" type="primary">nusA</name>
    <name evidence="9" type="ORF">A2008_10905</name>
</gene>
<dbReference type="CDD" id="cd22529">
    <property type="entry name" value="KH-II_NusA_rpt2"/>
    <property type="match status" value="1"/>
</dbReference>
<dbReference type="InterPro" id="IPR012340">
    <property type="entry name" value="NA-bd_OB-fold"/>
</dbReference>
<comment type="similarity">
    <text evidence="7">Belongs to the NusA family.</text>
</comment>
<dbReference type="Gene3D" id="3.30.300.20">
    <property type="match status" value="2"/>
</dbReference>
<protein>
    <recommendedName>
        <fullName evidence="7">Transcription termination/antitermination protein NusA</fullName>
    </recommendedName>
</protein>
<feature type="domain" description="S1 motif" evidence="8">
    <location>
        <begin position="136"/>
        <end position="200"/>
    </location>
</feature>
<accession>A0A1F7WH40</accession>
<dbReference type="AlphaFoldDB" id="A0A1F7WH40"/>
<dbReference type="PANTHER" id="PTHR22648">
    <property type="entry name" value="TRANSCRIPTION TERMINATION FACTOR NUSA"/>
    <property type="match status" value="1"/>
</dbReference>
<dbReference type="SUPFAM" id="SSF50249">
    <property type="entry name" value="Nucleic acid-binding proteins"/>
    <property type="match status" value="1"/>
</dbReference>
<dbReference type="SUPFAM" id="SSF69705">
    <property type="entry name" value="Transcription factor NusA, N-terminal domain"/>
    <property type="match status" value="1"/>
</dbReference>
<dbReference type="GO" id="GO:0006353">
    <property type="term" value="P:DNA-templated transcription termination"/>
    <property type="evidence" value="ECO:0007669"/>
    <property type="project" value="UniProtKB-UniRule"/>
</dbReference>
<dbReference type="CDD" id="cd02134">
    <property type="entry name" value="KH-II_NusA_rpt1"/>
    <property type="match status" value="1"/>
</dbReference>
<dbReference type="HAMAP" id="MF_00945_B">
    <property type="entry name" value="NusA_B"/>
    <property type="match status" value="1"/>
</dbReference>
<name>A0A1F7WH40_9BACT</name>
<proteinExistence type="inferred from homology"/>
<dbReference type="Gene3D" id="3.30.1480.10">
    <property type="entry name" value="NusA, N-terminal domain"/>
    <property type="match status" value="1"/>
</dbReference>
<keyword evidence="1 7" id="KW-0806">Transcription termination</keyword>
<dbReference type="CDD" id="cd04455">
    <property type="entry name" value="S1_NusA"/>
    <property type="match status" value="1"/>
</dbReference>
<dbReference type="InterPro" id="IPR013735">
    <property type="entry name" value="TF_NusA_N"/>
</dbReference>
<reference evidence="9 10" key="1">
    <citation type="journal article" date="2016" name="Nat. Commun.">
        <title>Thousands of microbial genomes shed light on interconnected biogeochemical processes in an aquifer system.</title>
        <authorList>
            <person name="Anantharaman K."/>
            <person name="Brown C.T."/>
            <person name="Hug L.A."/>
            <person name="Sharon I."/>
            <person name="Castelle C.J."/>
            <person name="Probst A.J."/>
            <person name="Thomas B.C."/>
            <person name="Singh A."/>
            <person name="Wilkins M.J."/>
            <person name="Karaoz U."/>
            <person name="Brodie E.L."/>
            <person name="Williams K.H."/>
            <person name="Hubbard S.S."/>
            <person name="Banfield J.F."/>
        </authorList>
    </citation>
    <scope>NUCLEOTIDE SEQUENCE [LARGE SCALE GENOMIC DNA]</scope>
</reference>
<dbReference type="FunFam" id="3.30.300.20:FF:000002">
    <property type="entry name" value="Transcription termination/antitermination protein NusA"/>
    <property type="match status" value="1"/>
</dbReference>
<comment type="subunit">
    <text evidence="7">Monomer. Binds directly to the core enzyme of the DNA-dependent RNA polymerase and to nascent RNA.</text>
</comment>
<dbReference type="InterPro" id="IPR030842">
    <property type="entry name" value="TF_NusA_bacterial"/>
</dbReference>
<evidence type="ECO:0000259" key="8">
    <source>
        <dbReference type="PROSITE" id="PS50126"/>
    </source>
</evidence>
<evidence type="ECO:0000256" key="5">
    <source>
        <dbReference type="ARBA" id="ARBA00023015"/>
    </source>
</evidence>
<keyword evidence="3 7" id="KW-0889">Transcription antitermination</keyword>
<dbReference type="Proteomes" id="UP000178735">
    <property type="component" value="Unassembled WGS sequence"/>
</dbReference>
<evidence type="ECO:0000313" key="10">
    <source>
        <dbReference type="Proteomes" id="UP000178735"/>
    </source>
</evidence>
<dbReference type="InterPro" id="IPR010213">
    <property type="entry name" value="TF_NusA"/>
</dbReference>
<dbReference type="Pfam" id="PF13184">
    <property type="entry name" value="KH_NusA_1st"/>
    <property type="match status" value="1"/>
</dbReference>
<dbReference type="PROSITE" id="PS50084">
    <property type="entry name" value="KH_TYPE_1"/>
    <property type="match status" value="1"/>
</dbReference>
<evidence type="ECO:0000256" key="4">
    <source>
        <dbReference type="ARBA" id="ARBA00022884"/>
    </source>
</evidence>
<keyword evidence="2 7" id="KW-0963">Cytoplasm</keyword>
<comment type="subcellular location">
    <subcellularLocation>
        <location evidence="7">Cytoplasm</location>
    </subcellularLocation>
</comment>